<dbReference type="InterPro" id="IPR021109">
    <property type="entry name" value="Peptidase_aspartic_dom_sf"/>
</dbReference>
<evidence type="ECO:0000256" key="2">
    <source>
        <dbReference type="ARBA" id="ARBA00022670"/>
    </source>
</evidence>
<dbReference type="Pfam" id="PF14541">
    <property type="entry name" value="TAXi_C"/>
    <property type="match status" value="1"/>
</dbReference>
<dbReference type="Proteomes" id="UP000515123">
    <property type="component" value="Linkage group 12"/>
</dbReference>
<dbReference type="GO" id="GO:0006508">
    <property type="term" value="P:proteolysis"/>
    <property type="evidence" value="ECO:0007669"/>
    <property type="project" value="UniProtKB-KW"/>
</dbReference>
<evidence type="ECO:0000313" key="12">
    <source>
        <dbReference type="Proteomes" id="UP000515123"/>
    </source>
</evidence>
<feature type="active site" evidence="7">
    <location>
        <position position="364"/>
    </location>
</feature>
<evidence type="ECO:0000313" key="11">
    <source>
        <dbReference type="Proteomes" id="UP000092600"/>
    </source>
</evidence>
<evidence type="ECO:0000256" key="5">
    <source>
        <dbReference type="ARBA" id="ARBA00022801"/>
    </source>
</evidence>
<keyword evidence="5 8" id="KW-0378">Hydrolase</keyword>
<dbReference type="Proteomes" id="UP000092600">
    <property type="component" value="Unassembled WGS sequence"/>
</dbReference>
<evidence type="ECO:0000313" key="10">
    <source>
        <dbReference type="EMBL" id="OAY73097.1"/>
    </source>
</evidence>
<proteinExistence type="inferred from homology"/>
<keyword evidence="6" id="KW-1015">Disulfide bond</keyword>
<keyword evidence="4 8" id="KW-0064">Aspartyl protease</keyword>
<dbReference type="InterPro" id="IPR033121">
    <property type="entry name" value="PEPTIDASE_A1"/>
</dbReference>
<name>A0A199V7N4_ANACO</name>
<dbReference type="InterPro" id="IPR001461">
    <property type="entry name" value="Aspartic_peptidase_A1"/>
</dbReference>
<dbReference type="CDD" id="cd05472">
    <property type="entry name" value="cnd41_like"/>
    <property type="match status" value="1"/>
</dbReference>
<dbReference type="PANTHER" id="PTHR13683">
    <property type="entry name" value="ASPARTYL PROTEASES"/>
    <property type="match status" value="1"/>
</dbReference>
<evidence type="ECO:0000256" key="4">
    <source>
        <dbReference type="ARBA" id="ARBA00022750"/>
    </source>
</evidence>
<dbReference type="RefSeq" id="XP_020100851.1">
    <property type="nucleotide sequence ID" value="XM_020245262.1"/>
</dbReference>
<dbReference type="AlphaFoldDB" id="A0A199V7N4"/>
<evidence type="ECO:0000256" key="7">
    <source>
        <dbReference type="PIRSR" id="PIRSR601461-1"/>
    </source>
</evidence>
<organism evidence="10 11">
    <name type="scientific">Ananas comosus</name>
    <name type="common">Pineapple</name>
    <name type="synonym">Ananas ananas</name>
    <dbReference type="NCBI Taxonomy" id="4615"/>
    <lineage>
        <taxon>Eukaryota</taxon>
        <taxon>Viridiplantae</taxon>
        <taxon>Streptophyta</taxon>
        <taxon>Embryophyta</taxon>
        <taxon>Tracheophyta</taxon>
        <taxon>Spermatophyta</taxon>
        <taxon>Magnoliopsida</taxon>
        <taxon>Liliopsida</taxon>
        <taxon>Poales</taxon>
        <taxon>Bromeliaceae</taxon>
        <taxon>Bromelioideae</taxon>
        <taxon>Ananas</taxon>
    </lineage>
</organism>
<sequence length="485" mass="52266">MASLLLPATCSYGYLPLPLLLLLLLLLALGFTNEHFHVARAELERRHTVDVRSLLPNDVCSSIQDHNKGPITEPKLKLIHRHGPCSPLMHRQSAPSHNQILAEDQSRVNWLHRRTSAAARHSNKRRGPLTLDASMIPAHTGDSLGTGNYIVTVGFGTPKKDFSVIFDTGSDVTWIQCQPCVSYCYPQQDPLFDPAQSSTYANISCTSPYCSALDVSGCSASNCLYGVQYGDNSYTVGFFAQDTLTLTPADVIPKFKFGCGEKNRGLFGQAAGLLGLGRELVSLVSQTYQRYGGKFAYCLPSTSSSNGYLTFGEDYPTANVKFTPMLSNPSTPTFYYLNLVGISVAGQQLLILPSVFSTAGTIIDSGTVISRLPPDAYSALRSAFRKQMSAYKPAPALSILDTCYDLSGQSKVIIPTVALQFAGGTEMNLDVSGILYVASASQSCLAFAANGDPSDIAIIGNVQQRRFNVVYDVSKNVIGFGPGAC</sequence>
<dbReference type="InterPro" id="IPR033873">
    <property type="entry name" value="CND41-like"/>
</dbReference>
<keyword evidence="2 8" id="KW-0645">Protease</keyword>
<feature type="domain" description="Peptidase A1" evidence="9">
    <location>
        <begin position="149"/>
        <end position="481"/>
    </location>
</feature>
<keyword evidence="12" id="KW-1185">Reference proteome</keyword>
<reference evidence="13" key="2">
    <citation type="submission" date="2025-04" db="UniProtKB">
        <authorList>
            <consortium name="RefSeq"/>
        </authorList>
    </citation>
    <scope>IDENTIFICATION</scope>
    <source>
        <tissue evidence="13">Leaf</tissue>
    </source>
</reference>
<dbReference type="InterPro" id="IPR001969">
    <property type="entry name" value="Aspartic_peptidase_AS"/>
</dbReference>
<dbReference type="FunFam" id="2.40.70.10:FF:000021">
    <property type="entry name" value="Aspartyl protease AED1"/>
    <property type="match status" value="1"/>
</dbReference>
<dbReference type="Pfam" id="PF14543">
    <property type="entry name" value="TAXi_N"/>
    <property type="match status" value="1"/>
</dbReference>
<dbReference type="PROSITE" id="PS51767">
    <property type="entry name" value="PEPTIDASE_A1"/>
    <property type="match status" value="1"/>
</dbReference>
<dbReference type="EMBL" id="LSRQ01002854">
    <property type="protein sequence ID" value="OAY73097.1"/>
    <property type="molecule type" value="Genomic_DNA"/>
</dbReference>
<dbReference type="InterPro" id="IPR032861">
    <property type="entry name" value="TAXi_N"/>
</dbReference>
<accession>A0A199V7N4</accession>
<dbReference type="SUPFAM" id="SSF50630">
    <property type="entry name" value="Acid proteases"/>
    <property type="match status" value="1"/>
</dbReference>
<evidence type="ECO:0000259" key="9">
    <source>
        <dbReference type="PROSITE" id="PS51767"/>
    </source>
</evidence>
<dbReference type="GO" id="GO:0004190">
    <property type="term" value="F:aspartic-type endopeptidase activity"/>
    <property type="evidence" value="ECO:0007669"/>
    <property type="project" value="UniProtKB-KW"/>
</dbReference>
<evidence type="ECO:0000256" key="3">
    <source>
        <dbReference type="ARBA" id="ARBA00022729"/>
    </source>
</evidence>
<evidence type="ECO:0000256" key="6">
    <source>
        <dbReference type="ARBA" id="ARBA00023157"/>
    </source>
</evidence>
<protein>
    <submittedName>
        <fullName evidence="13">Aspartyl protease family protein At5g10770-like</fullName>
    </submittedName>
    <submittedName>
        <fullName evidence="10">Protein ASPARTIC PROTEASE IN GUARD CELL 2</fullName>
    </submittedName>
</protein>
<dbReference type="PANTHER" id="PTHR13683:SF750">
    <property type="entry name" value="ASPARTYL PROTEASE AED1"/>
    <property type="match status" value="1"/>
</dbReference>
<feature type="active site" evidence="7">
    <location>
        <position position="167"/>
    </location>
</feature>
<dbReference type="OrthoDB" id="2747330at2759"/>
<dbReference type="GeneID" id="109718832"/>
<dbReference type="PROSITE" id="PS00141">
    <property type="entry name" value="ASP_PROTEASE"/>
    <property type="match status" value="1"/>
</dbReference>
<comment type="similarity">
    <text evidence="1 8">Belongs to the peptidase A1 family.</text>
</comment>
<gene>
    <name evidence="13" type="primary">LOC109718832</name>
    <name evidence="10" type="ORF">ACMD2_18970</name>
</gene>
<keyword evidence="3" id="KW-0732">Signal</keyword>
<evidence type="ECO:0000313" key="13">
    <source>
        <dbReference type="RefSeq" id="XP_020100851.1"/>
    </source>
</evidence>
<dbReference type="Gene3D" id="2.40.70.10">
    <property type="entry name" value="Acid Proteases"/>
    <property type="match status" value="2"/>
</dbReference>
<dbReference type="PRINTS" id="PR00792">
    <property type="entry name" value="PEPSIN"/>
</dbReference>
<evidence type="ECO:0000256" key="1">
    <source>
        <dbReference type="ARBA" id="ARBA00007447"/>
    </source>
</evidence>
<dbReference type="InterPro" id="IPR032799">
    <property type="entry name" value="TAXi_C"/>
</dbReference>
<dbReference type="FunFam" id="2.40.70.10:FF:000013">
    <property type="entry name" value="Aspartyl protease AED1"/>
    <property type="match status" value="1"/>
</dbReference>
<reference evidence="10 11" key="1">
    <citation type="journal article" date="2016" name="DNA Res.">
        <title>The draft genome of MD-2 pineapple using hybrid error correction of long reads.</title>
        <authorList>
            <person name="Redwan R.M."/>
            <person name="Saidin A."/>
            <person name="Kumar S.V."/>
        </authorList>
    </citation>
    <scope>NUCLEOTIDE SEQUENCE [LARGE SCALE GENOMIC DNA]</scope>
    <source>
        <strain evidence="11">cv. MD2</strain>
        <tissue evidence="10">Leaf</tissue>
    </source>
</reference>
<dbReference type="Gramene" id="Aco024880.1.mrna1">
    <property type="protein sequence ID" value="Aco024880.1.mrna1"/>
    <property type="gene ID" value="Aco024880.1.path1"/>
</dbReference>
<evidence type="ECO:0000256" key="8">
    <source>
        <dbReference type="RuleBase" id="RU000454"/>
    </source>
</evidence>